<reference evidence="1" key="1">
    <citation type="submission" date="2019-03" db="EMBL/GenBank/DDBJ databases">
        <authorList>
            <person name="Danneels B."/>
        </authorList>
    </citation>
    <scope>NUCLEOTIDE SEQUENCE</scope>
</reference>
<accession>A0A484P1N9</accession>
<gene>
    <name evidence="1" type="ORF">AMP9_3486</name>
</gene>
<evidence type="ECO:0000313" key="1">
    <source>
        <dbReference type="EMBL" id="VFR19852.1"/>
    </source>
</evidence>
<name>A0A484P1N9_9ZZZZ</name>
<sequence length="64" mass="6913">MNKTRAQSKPTGTPEKAAAAGRVFKFSLKGIPAVDAAMEARLEAAARTPRKDRRYPVMIEAPDA</sequence>
<dbReference type="EMBL" id="CAADHY010000014">
    <property type="protein sequence ID" value="VFR19852.1"/>
    <property type="molecule type" value="Genomic_DNA"/>
</dbReference>
<dbReference type="AlphaFoldDB" id="A0A484P1N9"/>
<organism evidence="1">
    <name type="scientific">plant metagenome</name>
    <dbReference type="NCBI Taxonomy" id="1297885"/>
    <lineage>
        <taxon>unclassified sequences</taxon>
        <taxon>metagenomes</taxon>
        <taxon>organismal metagenomes</taxon>
    </lineage>
</organism>
<proteinExistence type="predicted"/>
<protein>
    <submittedName>
        <fullName evidence="1">Uncharacterized protein</fullName>
    </submittedName>
</protein>